<dbReference type="OrthoDB" id="4345492at2759"/>
<feature type="region of interest" description="Disordered" evidence="1">
    <location>
        <begin position="59"/>
        <end position="83"/>
    </location>
</feature>
<dbReference type="Pfam" id="PF12511">
    <property type="entry name" value="DUF3716"/>
    <property type="match status" value="1"/>
</dbReference>
<reference evidence="2" key="1">
    <citation type="submission" date="2022-11" db="EMBL/GenBank/DDBJ databases">
        <authorList>
            <person name="Petersen C."/>
        </authorList>
    </citation>
    <scope>NUCLEOTIDE SEQUENCE</scope>
    <source>
        <strain evidence="2">IBT 29864</strain>
    </source>
</reference>
<dbReference type="InterPro" id="IPR022190">
    <property type="entry name" value="DUF3716"/>
</dbReference>
<dbReference type="RefSeq" id="XP_056552055.1">
    <property type="nucleotide sequence ID" value="XM_056703055.1"/>
</dbReference>
<gene>
    <name evidence="2" type="ORF">N7496_010142</name>
</gene>
<protein>
    <submittedName>
        <fullName evidence="2">Uncharacterized protein</fullName>
    </submittedName>
</protein>
<evidence type="ECO:0000313" key="3">
    <source>
        <dbReference type="Proteomes" id="UP001147782"/>
    </source>
</evidence>
<feature type="region of interest" description="Disordered" evidence="1">
    <location>
        <begin position="1"/>
        <end position="35"/>
    </location>
</feature>
<sequence length="273" mass="29984">MSKAIRHPDGMETQGGSSKTHSTNLLPGQQPRLKPDLAAPFEKDIEACQPLRNVDWRGDAKPVETSNNRNAAHGQRCGATAAPQGKECNRCKKGDGVFGTCVVNFASDSVQSKGACMNCVFDDKTYSCTLREHVNGRYTGRFTEAWVTDYVAREASRALTVDEDVSENHQIEDENDDATEYTIERTSGSVATNNNLSTRLLAANPIPPALDGGPGWNPRLYASVLHQAEPLDANTSLQRFLDLAQLNQRLEWEAAALLGMFGDEWNARRSLNM</sequence>
<evidence type="ECO:0000256" key="1">
    <source>
        <dbReference type="SAM" id="MobiDB-lite"/>
    </source>
</evidence>
<feature type="compositionally biased region" description="Basic and acidic residues" evidence="1">
    <location>
        <begin position="1"/>
        <end position="10"/>
    </location>
</feature>
<proteinExistence type="predicted"/>
<name>A0A9W9RSY2_9EURO</name>
<dbReference type="Proteomes" id="UP001147782">
    <property type="component" value="Unassembled WGS sequence"/>
</dbReference>
<evidence type="ECO:0000313" key="2">
    <source>
        <dbReference type="EMBL" id="KAJ5364429.1"/>
    </source>
</evidence>
<dbReference type="GeneID" id="81442234"/>
<accession>A0A9W9RSY2</accession>
<dbReference type="EMBL" id="JAPZBS010000008">
    <property type="protein sequence ID" value="KAJ5364429.1"/>
    <property type="molecule type" value="Genomic_DNA"/>
</dbReference>
<feature type="compositionally biased region" description="Polar residues" evidence="1">
    <location>
        <begin position="14"/>
        <end position="27"/>
    </location>
</feature>
<comment type="caution">
    <text evidence="2">The sequence shown here is derived from an EMBL/GenBank/DDBJ whole genome shotgun (WGS) entry which is preliminary data.</text>
</comment>
<reference evidence="2" key="2">
    <citation type="journal article" date="2023" name="IMA Fungus">
        <title>Comparative genomic study of the Penicillium genus elucidates a diverse pangenome and 15 lateral gene transfer events.</title>
        <authorList>
            <person name="Petersen C."/>
            <person name="Sorensen T."/>
            <person name="Nielsen M.R."/>
            <person name="Sondergaard T.E."/>
            <person name="Sorensen J.L."/>
            <person name="Fitzpatrick D.A."/>
            <person name="Frisvad J.C."/>
            <person name="Nielsen K.L."/>
        </authorList>
    </citation>
    <scope>NUCLEOTIDE SEQUENCE</scope>
    <source>
        <strain evidence="2">IBT 29864</strain>
    </source>
</reference>
<keyword evidence="3" id="KW-1185">Reference proteome</keyword>
<dbReference type="AlphaFoldDB" id="A0A9W9RSY2"/>
<organism evidence="2 3">
    <name type="scientific">Penicillium cataractarum</name>
    <dbReference type="NCBI Taxonomy" id="2100454"/>
    <lineage>
        <taxon>Eukaryota</taxon>
        <taxon>Fungi</taxon>
        <taxon>Dikarya</taxon>
        <taxon>Ascomycota</taxon>
        <taxon>Pezizomycotina</taxon>
        <taxon>Eurotiomycetes</taxon>
        <taxon>Eurotiomycetidae</taxon>
        <taxon>Eurotiales</taxon>
        <taxon>Aspergillaceae</taxon>
        <taxon>Penicillium</taxon>
    </lineage>
</organism>